<sequence length="92" mass="10652">MVVAIQRGLEDIKNQLEQRGFDVVCIENYNYPVDAIIYKGNSFNISCVSRNNMPEFTMGKRAQYGVFMINSQGKTIDEIEEMLKNRCYTPLF</sequence>
<dbReference type="Proteomes" id="UP000233534">
    <property type="component" value="Chromosome"/>
</dbReference>
<dbReference type="KEGG" id="hsc:HVS_08195"/>
<name>A0A2K9E2F1_9FIRM</name>
<protein>
    <recommendedName>
        <fullName evidence="3">YkuS family protein</fullName>
    </recommendedName>
</protein>
<organism evidence="1 2">
    <name type="scientific">Acetivibrio saccincola</name>
    <dbReference type="NCBI Taxonomy" id="1677857"/>
    <lineage>
        <taxon>Bacteria</taxon>
        <taxon>Bacillati</taxon>
        <taxon>Bacillota</taxon>
        <taxon>Clostridia</taxon>
        <taxon>Eubacteriales</taxon>
        <taxon>Oscillospiraceae</taxon>
        <taxon>Acetivibrio</taxon>
    </lineage>
</organism>
<dbReference type="Pfam" id="PF03698">
    <property type="entry name" value="UPF0180"/>
    <property type="match status" value="1"/>
</dbReference>
<dbReference type="AlphaFoldDB" id="A0A2K9E2F1"/>
<evidence type="ECO:0008006" key="3">
    <source>
        <dbReference type="Google" id="ProtNLM"/>
    </source>
</evidence>
<evidence type="ECO:0000313" key="1">
    <source>
        <dbReference type="EMBL" id="AUG57549.1"/>
    </source>
</evidence>
<accession>A0A2K9E2F1</accession>
<keyword evidence="2" id="KW-1185">Reference proteome</keyword>
<dbReference type="InterPro" id="IPR005370">
    <property type="entry name" value="UPF0180"/>
</dbReference>
<reference evidence="1 2" key="1">
    <citation type="submission" date="2017-12" db="EMBL/GenBank/DDBJ databases">
        <title>Complete genome sequence of Herbivorax saccincola GGR1, a novel Cellulosome-producing hydrolytic bacterium in a thermophilic biogas plant, established by Illumina and Nanopore MinION sequencing.</title>
        <authorList>
            <person name="Pechtl A."/>
            <person name="Ruckert C."/>
            <person name="Koeck D.E."/>
            <person name="Maus I."/>
            <person name="Winkler A."/>
            <person name="Kalinowski J."/>
            <person name="Puhler A."/>
            <person name="Schwarz W.W."/>
            <person name="Zverlov V.V."/>
            <person name="Schluter A."/>
            <person name="Liebl W."/>
        </authorList>
    </citation>
    <scope>NUCLEOTIDE SEQUENCE [LARGE SCALE GENOMIC DNA]</scope>
    <source>
        <strain evidence="2">SR1</strain>
    </source>
</reference>
<gene>
    <name evidence="1" type="ORF">HVS_08195</name>
</gene>
<evidence type="ECO:0000313" key="2">
    <source>
        <dbReference type="Proteomes" id="UP000233534"/>
    </source>
</evidence>
<dbReference type="EMBL" id="CP025197">
    <property type="protein sequence ID" value="AUG57549.1"/>
    <property type="molecule type" value="Genomic_DNA"/>
</dbReference>
<proteinExistence type="predicted"/>